<dbReference type="OrthoDB" id="795899at2"/>
<protein>
    <recommendedName>
        <fullName evidence="4">Lipoprotein</fullName>
    </recommendedName>
</protein>
<feature type="signal peptide" evidence="1">
    <location>
        <begin position="1"/>
        <end position="19"/>
    </location>
</feature>
<proteinExistence type="predicted"/>
<evidence type="ECO:0000313" key="2">
    <source>
        <dbReference type="EMBL" id="TKT87611.1"/>
    </source>
</evidence>
<reference evidence="2 3" key="1">
    <citation type="submission" date="2019-05" db="EMBL/GenBank/DDBJ databases">
        <title>Dyadobacter AR-3-8 sp. nov., isolated from arctic soil.</title>
        <authorList>
            <person name="Chaudhary D.K."/>
        </authorList>
    </citation>
    <scope>NUCLEOTIDE SEQUENCE [LARGE SCALE GENOMIC DNA]</scope>
    <source>
        <strain evidence="2 3">AR-3-8</strain>
    </source>
</reference>
<evidence type="ECO:0000313" key="3">
    <source>
        <dbReference type="Proteomes" id="UP000304900"/>
    </source>
</evidence>
<dbReference type="PROSITE" id="PS51257">
    <property type="entry name" value="PROKAR_LIPOPROTEIN"/>
    <property type="match status" value="1"/>
</dbReference>
<comment type="caution">
    <text evidence="2">The sequence shown here is derived from an EMBL/GenBank/DDBJ whole genome shotgun (WGS) entry which is preliminary data.</text>
</comment>
<keyword evidence="3" id="KW-1185">Reference proteome</keyword>
<evidence type="ECO:0008006" key="4">
    <source>
        <dbReference type="Google" id="ProtNLM"/>
    </source>
</evidence>
<dbReference type="Proteomes" id="UP000304900">
    <property type="component" value="Unassembled WGS sequence"/>
</dbReference>
<gene>
    <name evidence="2" type="ORF">FDK13_28905</name>
</gene>
<name>A0A4U6CVI4_9BACT</name>
<dbReference type="EMBL" id="SZVO01000018">
    <property type="protein sequence ID" value="TKT87611.1"/>
    <property type="molecule type" value="Genomic_DNA"/>
</dbReference>
<accession>A0A4U6CVI4</accession>
<sequence>MKKDFIFVICILLSLLAVGCSTDNPGPEITGPEPIPFIKFLGRDSISEGNYRGISINSSSDDAFTILEDYRAKNMITYLGGVNNFFSDITDIENRIHLFEWLVLDEKFDTDSGVQLQLESGKVKSITLNNRKELSQWPETVNSKEAVQIGDQSDVLYNKLLVLSKQTEFSKKFERIVLLDRYTYALYDPEKASLPWTFIYRTESQAATEEVRIYFKDKKVDYIIVDHFEQK</sequence>
<keyword evidence="1" id="KW-0732">Signal</keyword>
<dbReference type="AlphaFoldDB" id="A0A4U6CVI4"/>
<evidence type="ECO:0000256" key="1">
    <source>
        <dbReference type="SAM" id="SignalP"/>
    </source>
</evidence>
<feature type="chain" id="PRO_5020663685" description="Lipoprotein" evidence="1">
    <location>
        <begin position="20"/>
        <end position="231"/>
    </location>
</feature>
<dbReference type="RefSeq" id="WP_137343498.1">
    <property type="nucleotide sequence ID" value="NZ_BSQH01000005.1"/>
</dbReference>
<organism evidence="2 3">
    <name type="scientific">Dyadobacter frigoris</name>
    <dbReference type="NCBI Taxonomy" id="2576211"/>
    <lineage>
        <taxon>Bacteria</taxon>
        <taxon>Pseudomonadati</taxon>
        <taxon>Bacteroidota</taxon>
        <taxon>Cytophagia</taxon>
        <taxon>Cytophagales</taxon>
        <taxon>Spirosomataceae</taxon>
        <taxon>Dyadobacter</taxon>
    </lineage>
</organism>